<evidence type="ECO:0000313" key="2">
    <source>
        <dbReference type="EMBL" id="KAL0397253.1"/>
    </source>
</evidence>
<feature type="region of interest" description="Disordered" evidence="1">
    <location>
        <begin position="257"/>
        <end position="278"/>
    </location>
</feature>
<proteinExistence type="predicted"/>
<evidence type="ECO:0000256" key="1">
    <source>
        <dbReference type="SAM" id="MobiDB-lite"/>
    </source>
</evidence>
<reference evidence="2" key="2">
    <citation type="journal article" date="2024" name="Plant">
        <title>Genomic evolution and insights into agronomic trait innovations of Sesamum species.</title>
        <authorList>
            <person name="Miao H."/>
            <person name="Wang L."/>
            <person name="Qu L."/>
            <person name="Liu H."/>
            <person name="Sun Y."/>
            <person name="Le M."/>
            <person name="Wang Q."/>
            <person name="Wei S."/>
            <person name="Zheng Y."/>
            <person name="Lin W."/>
            <person name="Duan Y."/>
            <person name="Cao H."/>
            <person name="Xiong S."/>
            <person name="Wang X."/>
            <person name="Wei L."/>
            <person name="Li C."/>
            <person name="Ma Q."/>
            <person name="Ju M."/>
            <person name="Zhao R."/>
            <person name="Li G."/>
            <person name="Mu C."/>
            <person name="Tian Q."/>
            <person name="Mei H."/>
            <person name="Zhang T."/>
            <person name="Gao T."/>
            <person name="Zhang H."/>
        </authorList>
    </citation>
    <scope>NUCLEOTIDE SEQUENCE</scope>
    <source>
        <strain evidence="2">KEN8</strain>
    </source>
</reference>
<sequence>MLRTTNPCDKCLTMEPFPSSPSKFSFEYLLLPPRSAPTAAPPGLAPRVLQRPPRPPTHRGLALAPTAGIGRALQRHPFSGLVDSAGMLTRTLLRRSRSVDAAPLWGIAPVSFLAPYGFTRPLTRTHVRLLGPCFKTGRMGSPLASAGSAQLPKHAEGRAVRHDRGDGVPRAYRLPGAGRRLNPRWSAPEPIGGPALAVPHPTGAHRLPPSASLPTIQALFDSLFKVLFIFPSRYLFAIGLSPVFSLGRNLPPDWGCIPKQPDSPTAPRGAAGSGHDGALTLSGAPFQGTWARSAAEDASPDYNSDGEAARFSSWAIPGSLAVTRGILVSFFSSAY</sequence>
<dbReference type="EMBL" id="JACGWM010000001">
    <property type="protein sequence ID" value="KAL0397253.1"/>
    <property type="molecule type" value="Genomic_DNA"/>
</dbReference>
<accession>A0AAW2SXJ9</accession>
<feature type="region of interest" description="Disordered" evidence="1">
    <location>
        <begin position="39"/>
        <end position="58"/>
    </location>
</feature>
<dbReference type="AlphaFoldDB" id="A0AAW2SXJ9"/>
<gene>
    <name evidence="2" type="ORF">Scaly_0173700</name>
</gene>
<protein>
    <submittedName>
        <fullName evidence="2">Uncharacterized protein</fullName>
    </submittedName>
</protein>
<dbReference type="PANTHER" id="PTHR33205">
    <property type="entry name" value="TRANSMEMBRANE PROTEIN"/>
    <property type="match status" value="1"/>
</dbReference>
<dbReference type="PANTHER" id="PTHR33205:SF1">
    <property type="entry name" value="TRANSMEMBRANE PROTEIN"/>
    <property type="match status" value="1"/>
</dbReference>
<name>A0AAW2SXJ9_9LAMI</name>
<organism evidence="2">
    <name type="scientific">Sesamum calycinum</name>
    <dbReference type="NCBI Taxonomy" id="2727403"/>
    <lineage>
        <taxon>Eukaryota</taxon>
        <taxon>Viridiplantae</taxon>
        <taxon>Streptophyta</taxon>
        <taxon>Embryophyta</taxon>
        <taxon>Tracheophyta</taxon>
        <taxon>Spermatophyta</taxon>
        <taxon>Magnoliopsida</taxon>
        <taxon>eudicotyledons</taxon>
        <taxon>Gunneridae</taxon>
        <taxon>Pentapetalae</taxon>
        <taxon>asterids</taxon>
        <taxon>lamiids</taxon>
        <taxon>Lamiales</taxon>
        <taxon>Pedaliaceae</taxon>
        <taxon>Sesamum</taxon>
    </lineage>
</organism>
<comment type="caution">
    <text evidence="2">The sequence shown here is derived from an EMBL/GenBank/DDBJ whole genome shotgun (WGS) entry which is preliminary data.</text>
</comment>
<reference evidence="2" key="1">
    <citation type="submission" date="2020-06" db="EMBL/GenBank/DDBJ databases">
        <authorList>
            <person name="Li T."/>
            <person name="Hu X."/>
            <person name="Zhang T."/>
            <person name="Song X."/>
            <person name="Zhang H."/>
            <person name="Dai N."/>
            <person name="Sheng W."/>
            <person name="Hou X."/>
            <person name="Wei L."/>
        </authorList>
    </citation>
    <scope>NUCLEOTIDE SEQUENCE</scope>
    <source>
        <strain evidence="2">KEN8</strain>
        <tissue evidence="2">Leaf</tissue>
    </source>
</reference>